<organism evidence="1">
    <name type="scientific">marine metagenome</name>
    <dbReference type="NCBI Taxonomy" id="408172"/>
    <lineage>
        <taxon>unclassified sequences</taxon>
        <taxon>metagenomes</taxon>
        <taxon>ecological metagenomes</taxon>
    </lineage>
</organism>
<feature type="non-terminal residue" evidence="1">
    <location>
        <position position="37"/>
    </location>
</feature>
<dbReference type="EMBL" id="UINC01039219">
    <property type="protein sequence ID" value="SVB37385.1"/>
    <property type="molecule type" value="Genomic_DNA"/>
</dbReference>
<accession>A0A382DGN1</accession>
<proteinExistence type="predicted"/>
<protein>
    <submittedName>
        <fullName evidence="1">Uncharacterized protein</fullName>
    </submittedName>
</protein>
<dbReference type="AlphaFoldDB" id="A0A382DGN1"/>
<evidence type="ECO:0000313" key="1">
    <source>
        <dbReference type="EMBL" id="SVB37385.1"/>
    </source>
</evidence>
<reference evidence="1" key="1">
    <citation type="submission" date="2018-05" db="EMBL/GenBank/DDBJ databases">
        <authorList>
            <person name="Lanie J.A."/>
            <person name="Ng W.-L."/>
            <person name="Kazmierczak K.M."/>
            <person name="Andrzejewski T.M."/>
            <person name="Davidsen T.M."/>
            <person name="Wayne K.J."/>
            <person name="Tettelin H."/>
            <person name="Glass J.I."/>
            <person name="Rusch D."/>
            <person name="Podicherti R."/>
            <person name="Tsui H.-C.T."/>
            <person name="Winkler M.E."/>
        </authorList>
    </citation>
    <scope>NUCLEOTIDE SEQUENCE</scope>
</reference>
<name>A0A382DGN1_9ZZZZ</name>
<sequence>MFLFRIEASFVQKKYKRNVERETGFEPATSTLARLRS</sequence>
<gene>
    <name evidence="1" type="ORF">METZ01_LOCUS190239</name>
</gene>